<dbReference type="AlphaFoldDB" id="A0AAD5UA74"/>
<evidence type="ECO:0000256" key="4">
    <source>
        <dbReference type="ARBA" id="ARBA00022490"/>
    </source>
</evidence>
<dbReference type="Proteomes" id="UP001210925">
    <property type="component" value="Unassembled WGS sequence"/>
</dbReference>
<dbReference type="Gene3D" id="3.90.105.20">
    <property type="match status" value="1"/>
</dbReference>
<evidence type="ECO:0000256" key="2">
    <source>
        <dbReference type="ARBA" id="ARBA00008889"/>
    </source>
</evidence>
<dbReference type="GO" id="GO:0000027">
    <property type="term" value="P:ribosomal large subunit assembly"/>
    <property type="evidence" value="ECO:0007669"/>
    <property type="project" value="InterPro"/>
</dbReference>
<dbReference type="PANTHER" id="PTHR45841:SF1">
    <property type="entry name" value="MRNA TURNOVER PROTEIN 4 HOMOLOG"/>
    <property type="match status" value="1"/>
</dbReference>
<sequence>MPKSKRNKVVNLTKTDKKGRQGKETLFQKVRDAMDEYNNVYVLKIENNRNTFIKQVRNEFKTSKFFFGSNRVMQKALGLKPEEEYYPGIKDIAEQLNGEVGLLFTNVDKQELEQFFEEYVEKDFARGGNVATETVEIKKGPLELNGLPLPNNMEPQLRKLGLPTELQKGVLVCRQDHVICQQGQVLTPEQAHLLKHFGHQLAEFKIKMTHWFSKTAGFNEL</sequence>
<dbReference type="InterPro" id="IPR033867">
    <property type="entry name" value="Mrt4"/>
</dbReference>
<dbReference type="GO" id="GO:0005737">
    <property type="term" value="C:cytoplasm"/>
    <property type="evidence" value="ECO:0007669"/>
    <property type="project" value="UniProtKB-SubCell"/>
</dbReference>
<evidence type="ECO:0000256" key="6">
    <source>
        <dbReference type="RuleBase" id="RU364039"/>
    </source>
</evidence>
<organism evidence="8 9">
    <name type="scientific">Boothiomyces macroporosus</name>
    <dbReference type="NCBI Taxonomy" id="261099"/>
    <lineage>
        <taxon>Eukaryota</taxon>
        <taxon>Fungi</taxon>
        <taxon>Fungi incertae sedis</taxon>
        <taxon>Chytridiomycota</taxon>
        <taxon>Chytridiomycota incertae sedis</taxon>
        <taxon>Chytridiomycetes</taxon>
        <taxon>Rhizophydiales</taxon>
        <taxon>Terramycetaceae</taxon>
        <taxon>Boothiomyces</taxon>
    </lineage>
</organism>
<dbReference type="Gene3D" id="3.30.70.1730">
    <property type="match status" value="1"/>
</dbReference>
<protein>
    <recommendedName>
        <fullName evidence="6">Ribosome assembly factor mrt4</fullName>
    </recommendedName>
</protein>
<accession>A0AAD5UA74</accession>
<evidence type="ECO:0000256" key="5">
    <source>
        <dbReference type="ARBA" id="ARBA00023242"/>
    </source>
</evidence>
<dbReference type="Pfam" id="PF00466">
    <property type="entry name" value="Ribosomal_L10"/>
    <property type="match status" value="1"/>
</dbReference>
<dbReference type="Pfam" id="PF17777">
    <property type="entry name" value="RL10P_insert"/>
    <property type="match status" value="1"/>
</dbReference>
<dbReference type="GO" id="GO:0005730">
    <property type="term" value="C:nucleolus"/>
    <property type="evidence" value="ECO:0007669"/>
    <property type="project" value="UniProtKB-SubCell"/>
</dbReference>
<comment type="caution">
    <text evidence="8">The sequence shown here is derived from an EMBL/GenBank/DDBJ whole genome shotgun (WGS) entry which is preliminary data.</text>
</comment>
<evidence type="ECO:0000313" key="9">
    <source>
        <dbReference type="Proteomes" id="UP001210925"/>
    </source>
</evidence>
<dbReference type="InterPro" id="IPR043141">
    <property type="entry name" value="Ribosomal_uL10-like_sf"/>
</dbReference>
<reference evidence="8" key="1">
    <citation type="submission" date="2020-05" db="EMBL/GenBank/DDBJ databases">
        <title>Phylogenomic resolution of chytrid fungi.</title>
        <authorList>
            <person name="Stajich J.E."/>
            <person name="Amses K."/>
            <person name="Simmons R."/>
            <person name="Seto K."/>
            <person name="Myers J."/>
            <person name="Bonds A."/>
            <person name="Quandt C.A."/>
            <person name="Barry K."/>
            <person name="Liu P."/>
            <person name="Grigoriev I."/>
            <person name="Longcore J.E."/>
            <person name="James T.Y."/>
        </authorList>
    </citation>
    <scope>NUCLEOTIDE SEQUENCE</scope>
    <source>
        <strain evidence="8">PLAUS21</strain>
    </source>
</reference>
<dbReference type="GO" id="GO:0000956">
    <property type="term" value="P:nuclear-transcribed mRNA catabolic process"/>
    <property type="evidence" value="ECO:0007669"/>
    <property type="project" value="TreeGrafter"/>
</dbReference>
<dbReference type="InterPro" id="IPR043164">
    <property type="entry name" value="Ribosomal_uL10-like_insert_sf"/>
</dbReference>
<dbReference type="InterPro" id="IPR040637">
    <property type="entry name" value="Ribosomal_uL10-like_insert"/>
</dbReference>
<dbReference type="InterPro" id="IPR001790">
    <property type="entry name" value="Ribosomal_uL10"/>
</dbReference>
<evidence type="ECO:0000259" key="7">
    <source>
        <dbReference type="Pfam" id="PF17777"/>
    </source>
</evidence>
<keyword evidence="4 6" id="KW-0963">Cytoplasm</keyword>
<dbReference type="GO" id="GO:0003723">
    <property type="term" value="F:RNA binding"/>
    <property type="evidence" value="ECO:0007669"/>
    <property type="project" value="TreeGrafter"/>
</dbReference>
<dbReference type="FunFam" id="3.90.105.20:FF:000003">
    <property type="entry name" value="Ribosome assembly factor mrt4"/>
    <property type="match status" value="1"/>
</dbReference>
<dbReference type="GO" id="GO:0030687">
    <property type="term" value="C:preribosome, large subunit precursor"/>
    <property type="evidence" value="ECO:0007669"/>
    <property type="project" value="TreeGrafter"/>
</dbReference>
<evidence type="ECO:0000313" key="8">
    <source>
        <dbReference type="EMBL" id="KAJ3252175.1"/>
    </source>
</evidence>
<dbReference type="EMBL" id="JADGKB010000151">
    <property type="protein sequence ID" value="KAJ3252175.1"/>
    <property type="molecule type" value="Genomic_DNA"/>
</dbReference>
<keyword evidence="5 6" id="KW-0539">Nucleus</keyword>
<comment type="subcellular location">
    <subcellularLocation>
        <location evidence="6">Cytoplasm</location>
    </subcellularLocation>
    <subcellularLocation>
        <location evidence="6">Nucleus</location>
        <location evidence="6">Nucleolus</location>
    </subcellularLocation>
</comment>
<dbReference type="FunFam" id="3.30.70.1730:FF:000005">
    <property type="entry name" value="Ribosome assembly factor mrt4"/>
    <property type="match status" value="1"/>
</dbReference>
<dbReference type="CDD" id="cd05796">
    <property type="entry name" value="Ribosomal_P0_like"/>
    <property type="match status" value="1"/>
</dbReference>
<evidence type="ECO:0000256" key="3">
    <source>
        <dbReference type="ARBA" id="ARBA00011117"/>
    </source>
</evidence>
<evidence type="ECO:0000256" key="1">
    <source>
        <dbReference type="ARBA" id="ARBA00004046"/>
    </source>
</evidence>
<name>A0AAD5UA74_9FUNG</name>
<dbReference type="PANTHER" id="PTHR45841">
    <property type="entry name" value="MRNA TURNOVER PROTEIN 4 MRTO4"/>
    <property type="match status" value="1"/>
</dbReference>
<proteinExistence type="inferred from homology"/>
<comment type="similarity">
    <text evidence="2 6">Belongs to the universal ribosomal protein uL10 family.</text>
</comment>
<feature type="domain" description="Large ribosomal subunit protein uL10-like insertion" evidence="7">
    <location>
        <begin position="125"/>
        <end position="198"/>
    </location>
</feature>
<keyword evidence="9" id="KW-1185">Reference proteome</keyword>
<dbReference type="InterPro" id="IPR051742">
    <property type="entry name" value="Ribosome_Assembly_uL10"/>
</dbReference>
<comment type="function">
    <text evidence="1 6">Component of the ribosome assembly machinery. Nuclear paralog of the ribosomal protein P0, it binds pre-60S subunits at an early stage of assembly in the nucleolus, and is replaced by P0 in cytoplasmic pre-60S subunits and mature 80S ribosomes.</text>
</comment>
<keyword evidence="6" id="KW-0690">Ribosome biogenesis</keyword>
<gene>
    <name evidence="8" type="primary">MRTO4</name>
    <name evidence="8" type="ORF">HK103_001786</name>
</gene>
<dbReference type="SUPFAM" id="SSF160369">
    <property type="entry name" value="Ribosomal protein L10-like"/>
    <property type="match status" value="1"/>
</dbReference>
<dbReference type="GO" id="GO:0006364">
    <property type="term" value="P:rRNA processing"/>
    <property type="evidence" value="ECO:0007669"/>
    <property type="project" value="TreeGrafter"/>
</dbReference>
<comment type="subunit">
    <text evidence="3 6">Associates with the pre-60S ribosomal particle.</text>
</comment>